<dbReference type="GO" id="GO:0005783">
    <property type="term" value="C:endoplasmic reticulum"/>
    <property type="evidence" value="ECO:0007669"/>
    <property type="project" value="TreeGrafter"/>
</dbReference>
<name>A0A6J8EG81_MYTCO</name>
<comment type="similarity">
    <text evidence="2 5">Belongs to the 1-acyl-sn-glycerol-3-phosphate acyltransferase family.</text>
</comment>
<dbReference type="PANTHER" id="PTHR10434:SF11">
    <property type="entry name" value="1-ACYL-SN-GLYCEROL-3-PHOSPHATE ACYLTRANSFERASE"/>
    <property type="match status" value="1"/>
</dbReference>
<keyword evidence="6" id="KW-0812">Transmembrane</keyword>
<protein>
    <recommendedName>
        <fullName evidence="5">1-acyl-sn-glycerol-3-phosphate acyltransferase</fullName>
        <ecNumber evidence="5">2.3.1.51</ecNumber>
    </recommendedName>
</protein>
<feature type="domain" description="Phospholipid/glycerol acyltransferase" evidence="7">
    <location>
        <begin position="95"/>
        <end position="210"/>
    </location>
</feature>
<comment type="pathway">
    <text evidence="1">Phospholipid metabolism; CDP-diacylglycerol biosynthesis; CDP-diacylglycerol from sn-glycerol 3-phosphate: step 2/3.</text>
</comment>
<evidence type="ECO:0000256" key="1">
    <source>
        <dbReference type="ARBA" id="ARBA00004728"/>
    </source>
</evidence>
<feature type="transmembrane region" description="Helical" evidence="6">
    <location>
        <begin position="7"/>
        <end position="23"/>
    </location>
</feature>
<evidence type="ECO:0000256" key="5">
    <source>
        <dbReference type="RuleBase" id="RU361267"/>
    </source>
</evidence>
<gene>
    <name evidence="8" type="ORF">MCOR_51955</name>
</gene>
<evidence type="ECO:0000256" key="6">
    <source>
        <dbReference type="SAM" id="Phobius"/>
    </source>
</evidence>
<comment type="domain">
    <text evidence="5">The HXXXXD motif is essential for acyltransferase activity and may constitute the binding site for the phosphate moiety of the glycerol-3-phosphate.</text>
</comment>
<keyword evidence="5" id="KW-0443">Lipid metabolism</keyword>
<accession>A0A6J8EG81</accession>
<evidence type="ECO:0000256" key="3">
    <source>
        <dbReference type="ARBA" id="ARBA00022679"/>
    </source>
</evidence>
<dbReference type="GO" id="GO:0016020">
    <property type="term" value="C:membrane"/>
    <property type="evidence" value="ECO:0007669"/>
    <property type="project" value="InterPro"/>
</dbReference>
<keyword evidence="4 5" id="KW-0012">Acyltransferase</keyword>
<dbReference type="OrthoDB" id="202234at2759"/>
<keyword evidence="3 5" id="KW-0808">Transferase</keyword>
<evidence type="ECO:0000256" key="4">
    <source>
        <dbReference type="ARBA" id="ARBA00023315"/>
    </source>
</evidence>
<dbReference type="PANTHER" id="PTHR10434">
    <property type="entry name" value="1-ACYL-SN-GLYCEROL-3-PHOSPHATE ACYLTRANSFERASE"/>
    <property type="match status" value="1"/>
</dbReference>
<dbReference type="EC" id="2.3.1.51" evidence="5"/>
<keyword evidence="6" id="KW-0472">Membrane</keyword>
<organism evidence="8 9">
    <name type="scientific">Mytilus coruscus</name>
    <name type="common">Sea mussel</name>
    <dbReference type="NCBI Taxonomy" id="42192"/>
    <lineage>
        <taxon>Eukaryota</taxon>
        <taxon>Metazoa</taxon>
        <taxon>Spiralia</taxon>
        <taxon>Lophotrochozoa</taxon>
        <taxon>Mollusca</taxon>
        <taxon>Bivalvia</taxon>
        <taxon>Autobranchia</taxon>
        <taxon>Pteriomorphia</taxon>
        <taxon>Mytilida</taxon>
        <taxon>Mytiloidea</taxon>
        <taxon>Mytilidae</taxon>
        <taxon>Mytilinae</taxon>
        <taxon>Mytilus</taxon>
    </lineage>
</organism>
<feature type="transmembrane region" description="Helical" evidence="6">
    <location>
        <begin position="35"/>
        <end position="55"/>
    </location>
</feature>
<dbReference type="NCBIfam" id="TIGR00530">
    <property type="entry name" value="AGP_acyltrn"/>
    <property type="match status" value="1"/>
</dbReference>
<evidence type="ECO:0000259" key="7">
    <source>
        <dbReference type="SMART" id="SM00563"/>
    </source>
</evidence>
<evidence type="ECO:0000313" key="9">
    <source>
        <dbReference type="Proteomes" id="UP000507470"/>
    </source>
</evidence>
<dbReference type="GO" id="GO:0003841">
    <property type="term" value="F:1-acylglycerol-3-phosphate O-acyltransferase activity"/>
    <property type="evidence" value="ECO:0007669"/>
    <property type="project" value="UniProtKB-UniRule"/>
</dbReference>
<dbReference type="CDD" id="cd07989">
    <property type="entry name" value="LPLAT_AGPAT-like"/>
    <property type="match status" value="1"/>
</dbReference>
<keyword evidence="5" id="KW-0594">Phospholipid biosynthesis</keyword>
<dbReference type="InterPro" id="IPR004552">
    <property type="entry name" value="AGP_acyltrans"/>
</dbReference>
<evidence type="ECO:0000313" key="8">
    <source>
        <dbReference type="EMBL" id="CAC5419644.1"/>
    </source>
</evidence>
<dbReference type="SMART" id="SM00563">
    <property type="entry name" value="PlsC"/>
    <property type="match status" value="1"/>
</dbReference>
<proteinExistence type="inferred from homology"/>
<dbReference type="AlphaFoldDB" id="A0A6J8EG81"/>
<evidence type="ECO:0000256" key="2">
    <source>
        <dbReference type="ARBA" id="ARBA00008655"/>
    </source>
</evidence>
<comment type="catalytic activity">
    <reaction evidence="5">
        <text>a 1-acyl-sn-glycero-3-phosphate + an acyl-CoA = a 1,2-diacyl-sn-glycero-3-phosphate + CoA</text>
        <dbReference type="Rhea" id="RHEA:19709"/>
        <dbReference type="ChEBI" id="CHEBI:57287"/>
        <dbReference type="ChEBI" id="CHEBI:57970"/>
        <dbReference type="ChEBI" id="CHEBI:58342"/>
        <dbReference type="ChEBI" id="CHEBI:58608"/>
        <dbReference type="EC" id="2.3.1.51"/>
    </reaction>
</comment>
<dbReference type="Proteomes" id="UP000507470">
    <property type="component" value="Unassembled WGS sequence"/>
</dbReference>
<dbReference type="GO" id="GO:0006654">
    <property type="term" value="P:phosphatidic acid biosynthetic process"/>
    <property type="evidence" value="ECO:0007669"/>
    <property type="project" value="TreeGrafter"/>
</dbReference>
<dbReference type="InterPro" id="IPR002123">
    <property type="entry name" value="Plipid/glycerol_acylTrfase"/>
</dbReference>
<keyword evidence="5" id="KW-1208">Phospholipid metabolism</keyword>
<keyword evidence="6" id="KW-1133">Transmembrane helix</keyword>
<dbReference type="Pfam" id="PF01553">
    <property type="entry name" value="Acyltransferase"/>
    <property type="match status" value="1"/>
</dbReference>
<keyword evidence="5" id="KW-0444">Lipid biosynthesis</keyword>
<sequence>MLIGLDWLQWAVIACLLTLPIIYELNNTFKYYAKFILYYILVMLVGTVVMVYSLFRPRRPENSWLANWLVNHMRCLFGLSIEVRGRENLKYNEAYIIVCNHQSSLDLFAMMEIWPERCVPFAKKELLYCGPLGLALYLVGAVFIDRGNRERAVDAIQKTSDEIRNNKVKVFIFPEGTRNHEGAMLPFKKGAFHLSVNAQVPLVPVVISSYTDFYSKREKKFGTGKFIVTCLPKISTKGLTDEDVPKLSDFIRKQMLDCFNQTSLETTQSKLANH</sequence>
<keyword evidence="9" id="KW-1185">Reference proteome</keyword>
<reference evidence="8 9" key="1">
    <citation type="submission" date="2020-06" db="EMBL/GenBank/DDBJ databases">
        <authorList>
            <person name="Li R."/>
            <person name="Bekaert M."/>
        </authorList>
    </citation>
    <scope>NUCLEOTIDE SEQUENCE [LARGE SCALE GENOMIC DNA]</scope>
    <source>
        <strain evidence="9">wild</strain>
    </source>
</reference>
<dbReference type="EMBL" id="CACVKT020009047">
    <property type="protein sequence ID" value="CAC5419644.1"/>
    <property type="molecule type" value="Genomic_DNA"/>
</dbReference>
<dbReference type="SUPFAM" id="SSF69593">
    <property type="entry name" value="Glycerol-3-phosphate (1)-acyltransferase"/>
    <property type="match status" value="1"/>
</dbReference>